<dbReference type="EMBL" id="JANEYG010000112">
    <property type="protein sequence ID" value="KAJ8912796.1"/>
    <property type="molecule type" value="Genomic_DNA"/>
</dbReference>
<organism evidence="2 3">
    <name type="scientific">Exocentrus adspersus</name>
    <dbReference type="NCBI Taxonomy" id="1586481"/>
    <lineage>
        <taxon>Eukaryota</taxon>
        <taxon>Metazoa</taxon>
        <taxon>Ecdysozoa</taxon>
        <taxon>Arthropoda</taxon>
        <taxon>Hexapoda</taxon>
        <taxon>Insecta</taxon>
        <taxon>Pterygota</taxon>
        <taxon>Neoptera</taxon>
        <taxon>Endopterygota</taxon>
        <taxon>Coleoptera</taxon>
        <taxon>Polyphaga</taxon>
        <taxon>Cucujiformia</taxon>
        <taxon>Chrysomeloidea</taxon>
        <taxon>Cerambycidae</taxon>
        <taxon>Lamiinae</taxon>
        <taxon>Acanthocinini</taxon>
        <taxon>Exocentrus</taxon>
    </lineage>
</organism>
<dbReference type="SUPFAM" id="SSF56534">
    <property type="entry name" value="Aromatic aminoacid monoxygenases, catalytic and oligomerization domains"/>
    <property type="match status" value="1"/>
</dbReference>
<dbReference type="GO" id="GO:0009072">
    <property type="term" value="P:aromatic amino acid metabolic process"/>
    <property type="evidence" value="ECO:0007669"/>
    <property type="project" value="InterPro"/>
</dbReference>
<feature type="domain" description="Biopterin-dependent aromatic amino acid hydroxylase family profile" evidence="1">
    <location>
        <begin position="1"/>
        <end position="75"/>
    </location>
</feature>
<dbReference type="Pfam" id="PF00351">
    <property type="entry name" value="Biopterin_H"/>
    <property type="match status" value="1"/>
</dbReference>
<evidence type="ECO:0000259" key="1">
    <source>
        <dbReference type="PROSITE" id="PS51410"/>
    </source>
</evidence>
<proteinExistence type="predicted"/>
<comment type="caution">
    <text evidence="2">The sequence shown here is derived from an EMBL/GenBank/DDBJ whole genome shotgun (WGS) entry which is preliminary data.</text>
</comment>
<evidence type="ECO:0000313" key="2">
    <source>
        <dbReference type="EMBL" id="KAJ8912796.1"/>
    </source>
</evidence>
<dbReference type="GO" id="GO:0016714">
    <property type="term" value="F:oxidoreductase activity, acting on paired donors, with incorporation or reduction of molecular oxygen, reduced pteridine as one donor, and incorporation of one atom of oxygen"/>
    <property type="evidence" value="ECO:0007669"/>
    <property type="project" value="InterPro"/>
</dbReference>
<dbReference type="GO" id="GO:0005506">
    <property type="term" value="F:iron ion binding"/>
    <property type="evidence" value="ECO:0007669"/>
    <property type="project" value="InterPro"/>
</dbReference>
<dbReference type="InterPro" id="IPR036329">
    <property type="entry name" value="Aro-AA_hydroxylase_C_sf"/>
</dbReference>
<gene>
    <name evidence="2" type="ORF">NQ315_002554</name>
</gene>
<sequence>MKSNKMRNELVVSFTQDKMLIFGLINREPRLFLDSFFSSCIPETWSLGIYWFTVECCLCKETGETKIYGAGLLRA</sequence>
<dbReference type="Proteomes" id="UP001159042">
    <property type="component" value="Unassembled WGS sequence"/>
</dbReference>
<dbReference type="Gene3D" id="1.10.800.10">
    <property type="entry name" value="Aromatic amino acid hydroxylase"/>
    <property type="match status" value="1"/>
</dbReference>
<dbReference type="PROSITE" id="PS51410">
    <property type="entry name" value="BH4_AAA_HYDROXYL_2"/>
    <property type="match status" value="1"/>
</dbReference>
<keyword evidence="3" id="KW-1185">Reference proteome</keyword>
<dbReference type="AlphaFoldDB" id="A0AAV8VEN3"/>
<protein>
    <recommendedName>
        <fullName evidence="1">Biopterin-dependent aromatic amino acid hydroxylase family profile domain-containing protein</fullName>
    </recommendedName>
</protein>
<evidence type="ECO:0000313" key="3">
    <source>
        <dbReference type="Proteomes" id="UP001159042"/>
    </source>
</evidence>
<dbReference type="InterPro" id="IPR036951">
    <property type="entry name" value="ArAA_hydroxylase_sf"/>
</dbReference>
<dbReference type="InterPro" id="IPR019774">
    <property type="entry name" value="Aromatic-AA_hydroxylase_C"/>
</dbReference>
<reference evidence="2 3" key="1">
    <citation type="journal article" date="2023" name="Insect Mol. Biol.">
        <title>Genome sequencing provides insights into the evolution of gene families encoding plant cell wall-degrading enzymes in longhorned beetles.</title>
        <authorList>
            <person name="Shin N.R."/>
            <person name="Okamura Y."/>
            <person name="Kirsch R."/>
            <person name="Pauchet Y."/>
        </authorList>
    </citation>
    <scope>NUCLEOTIDE SEQUENCE [LARGE SCALE GENOMIC DNA]</scope>
    <source>
        <strain evidence="2">EAD_L_NR</strain>
    </source>
</reference>
<name>A0AAV8VEN3_9CUCU</name>
<accession>A0AAV8VEN3</accession>